<sequence length="111" mass="12118">MTSFPKWNDVRADIVATSGGEEAVAEARRRNQAYIDGYRLAERRKSLGMSQVEVADLMGVTKSRVSQIERGEVSTVEAIARYVQALGGQLQISAVFGDDLYILRGADTHAA</sequence>
<dbReference type="AlphaFoldDB" id="A0A1I0HPJ6"/>
<dbReference type="GO" id="GO:0003700">
    <property type="term" value="F:DNA-binding transcription factor activity"/>
    <property type="evidence" value="ECO:0007669"/>
    <property type="project" value="InterPro"/>
</dbReference>
<dbReference type="GO" id="GO:0006352">
    <property type="term" value="P:DNA-templated transcription initiation"/>
    <property type="evidence" value="ECO:0007669"/>
    <property type="project" value="InterPro"/>
</dbReference>
<dbReference type="SUPFAM" id="SSF47413">
    <property type="entry name" value="lambda repressor-like DNA-binding domains"/>
    <property type="match status" value="1"/>
</dbReference>
<proteinExistence type="predicted"/>
<dbReference type="SMART" id="SM00530">
    <property type="entry name" value="HTH_XRE"/>
    <property type="match status" value="1"/>
</dbReference>
<keyword evidence="3" id="KW-1185">Reference proteome</keyword>
<feature type="domain" description="HTH cro/C1-type" evidence="1">
    <location>
        <begin position="40"/>
        <end position="95"/>
    </location>
</feature>
<dbReference type="CDD" id="cd00093">
    <property type="entry name" value="HTH_XRE"/>
    <property type="match status" value="1"/>
</dbReference>
<dbReference type="InterPro" id="IPR001387">
    <property type="entry name" value="Cro/C1-type_HTH"/>
</dbReference>
<dbReference type="InterPro" id="IPR000943">
    <property type="entry name" value="RNA_pol_sigma70"/>
</dbReference>
<organism evidence="2 3">
    <name type="scientific">Nonomuraea wenchangensis</name>
    <dbReference type="NCBI Taxonomy" id="568860"/>
    <lineage>
        <taxon>Bacteria</taxon>
        <taxon>Bacillati</taxon>
        <taxon>Actinomycetota</taxon>
        <taxon>Actinomycetes</taxon>
        <taxon>Streptosporangiales</taxon>
        <taxon>Streptosporangiaceae</taxon>
        <taxon>Nonomuraea</taxon>
    </lineage>
</organism>
<reference evidence="2 3" key="1">
    <citation type="submission" date="2016-10" db="EMBL/GenBank/DDBJ databases">
        <authorList>
            <person name="de Groot N.N."/>
        </authorList>
    </citation>
    <scope>NUCLEOTIDE SEQUENCE [LARGE SCALE GENOMIC DNA]</scope>
    <source>
        <strain evidence="2 3">CGMCC 4.5598</strain>
    </source>
</reference>
<gene>
    <name evidence="2" type="ORF">SAMN05421811_104426</name>
</gene>
<evidence type="ECO:0000259" key="1">
    <source>
        <dbReference type="PROSITE" id="PS50943"/>
    </source>
</evidence>
<dbReference type="STRING" id="568860.SAMN05421811_104426"/>
<dbReference type="GO" id="GO:0003677">
    <property type="term" value="F:DNA binding"/>
    <property type="evidence" value="ECO:0007669"/>
    <property type="project" value="InterPro"/>
</dbReference>
<dbReference type="Pfam" id="PF01381">
    <property type="entry name" value="HTH_3"/>
    <property type="match status" value="1"/>
</dbReference>
<name>A0A1I0HPJ6_9ACTN</name>
<dbReference type="EMBL" id="FOHX01000004">
    <property type="protein sequence ID" value="SET85898.1"/>
    <property type="molecule type" value="Genomic_DNA"/>
</dbReference>
<dbReference type="InterPro" id="IPR010982">
    <property type="entry name" value="Lambda_DNA-bd_dom_sf"/>
</dbReference>
<accession>A0A1I0HPJ6</accession>
<dbReference type="PROSITE" id="PS00716">
    <property type="entry name" value="SIGMA70_2"/>
    <property type="match status" value="1"/>
</dbReference>
<dbReference type="OrthoDB" id="3397486at2"/>
<protein>
    <submittedName>
        <fullName evidence="2">Helix-turn-helix</fullName>
    </submittedName>
</protein>
<evidence type="ECO:0000313" key="3">
    <source>
        <dbReference type="Proteomes" id="UP000199361"/>
    </source>
</evidence>
<dbReference type="PROSITE" id="PS50943">
    <property type="entry name" value="HTH_CROC1"/>
    <property type="match status" value="1"/>
</dbReference>
<dbReference type="Gene3D" id="1.10.260.40">
    <property type="entry name" value="lambda repressor-like DNA-binding domains"/>
    <property type="match status" value="1"/>
</dbReference>
<dbReference type="Proteomes" id="UP000199361">
    <property type="component" value="Unassembled WGS sequence"/>
</dbReference>
<dbReference type="RefSeq" id="WP_091081458.1">
    <property type="nucleotide sequence ID" value="NZ_FOHX01000004.1"/>
</dbReference>
<evidence type="ECO:0000313" key="2">
    <source>
        <dbReference type="EMBL" id="SET85898.1"/>
    </source>
</evidence>